<organism evidence="11 12">
    <name type="scientific">Dispira parvispora</name>
    <dbReference type="NCBI Taxonomy" id="1520584"/>
    <lineage>
        <taxon>Eukaryota</taxon>
        <taxon>Fungi</taxon>
        <taxon>Fungi incertae sedis</taxon>
        <taxon>Zoopagomycota</taxon>
        <taxon>Kickxellomycotina</taxon>
        <taxon>Dimargaritomycetes</taxon>
        <taxon>Dimargaritales</taxon>
        <taxon>Dimargaritaceae</taxon>
        <taxon>Dispira</taxon>
    </lineage>
</organism>
<dbReference type="Pfam" id="PF04573">
    <property type="entry name" value="SPC22"/>
    <property type="match status" value="1"/>
</dbReference>
<evidence type="ECO:0000256" key="5">
    <source>
        <dbReference type="ARBA" id="ARBA00022968"/>
    </source>
</evidence>
<dbReference type="OrthoDB" id="10261524at2759"/>
<keyword evidence="12" id="KW-1185">Reference proteome</keyword>
<dbReference type="PANTHER" id="PTHR12804:SF0">
    <property type="entry name" value="SIGNAL PEPTIDASE COMPLEX SUBUNIT 3"/>
    <property type="match status" value="1"/>
</dbReference>
<dbReference type="GO" id="GO:0005787">
    <property type="term" value="C:signal peptidase complex"/>
    <property type="evidence" value="ECO:0007669"/>
    <property type="project" value="UniProtKB-UniRule"/>
</dbReference>
<gene>
    <name evidence="11" type="primary">SPC3</name>
    <name evidence="11" type="ORF">IWQ62_005329</name>
</gene>
<evidence type="ECO:0000256" key="10">
    <source>
        <dbReference type="SAM" id="Phobius"/>
    </source>
</evidence>
<evidence type="ECO:0000256" key="6">
    <source>
        <dbReference type="ARBA" id="ARBA00022989"/>
    </source>
</evidence>
<evidence type="ECO:0000256" key="1">
    <source>
        <dbReference type="ARBA" id="ARBA00004648"/>
    </source>
</evidence>
<sequence length="180" mass="20992">MYNQLQRLNSVVTFALTVAFVLMGVVSFTSLYQPLDASANVKVKGIRLRQGSSFPDYYNENAAKSEYVHLAMDIDADLTKLFHWNTKQVFLMLVAEYETPKMATNQLVLWDTIVQSPEDAQFKLRKYRNKYHFNHFSRKFDTQSANLTFYWDITPHIGLLQRQRQGKIPMKVTLPPLSYK</sequence>
<name>A0A9W8AR40_9FUNG</name>
<dbReference type="AlphaFoldDB" id="A0A9W8AR40"/>
<evidence type="ECO:0000256" key="9">
    <source>
        <dbReference type="PIRNR" id="PIRNR016089"/>
    </source>
</evidence>
<accession>A0A9W8AR40</accession>
<reference evidence="11" key="1">
    <citation type="submission" date="2022-07" db="EMBL/GenBank/DDBJ databases">
        <title>Phylogenomic reconstructions and comparative analyses of Kickxellomycotina fungi.</title>
        <authorList>
            <person name="Reynolds N.K."/>
            <person name="Stajich J.E."/>
            <person name="Barry K."/>
            <person name="Grigoriev I.V."/>
            <person name="Crous P."/>
            <person name="Smith M.E."/>
        </authorList>
    </citation>
    <scope>NUCLEOTIDE SEQUENCE</scope>
    <source>
        <strain evidence="11">RSA 1196</strain>
    </source>
</reference>
<dbReference type="GO" id="GO:0006465">
    <property type="term" value="P:signal peptide processing"/>
    <property type="evidence" value="ECO:0007669"/>
    <property type="project" value="UniProtKB-UniRule"/>
</dbReference>
<keyword evidence="3 10" id="KW-0812">Transmembrane</keyword>
<comment type="caution">
    <text evidence="11">The sequence shown here is derived from an EMBL/GenBank/DDBJ whole genome shotgun (WGS) entry which is preliminary data.</text>
</comment>
<dbReference type="PANTHER" id="PTHR12804">
    <property type="entry name" value="MICROSOMAL SIGNAL PEPTIDASE 23 KD SUBUNIT SPC22/23"/>
    <property type="match status" value="1"/>
</dbReference>
<keyword evidence="6 10" id="KW-1133">Transmembrane helix</keyword>
<evidence type="ECO:0000313" key="12">
    <source>
        <dbReference type="Proteomes" id="UP001150925"/>
    </source>
</evidence>
<evidence type="ECO:0000313" key="11">
    <source>
        <dbReference type="EMBL" id="KAJ1956319.1"/>
    </source>
</evidence>
<dbReference type="Proteomes" id="UP001150925">
    <property type="component" value="Unassembled WGS sequence"/>
</dbReference>
<keyword evidence="5" id="KW-0735">Signal-anchor</keyword>
<evidence type="ECO:0000256" key="4">
    <source>
        <dbReference type="ARBA" id="ARBA00022824"/>
    </source>
</evidence>
<dbReference type="EMBL" id="JANBPY010002149">
    <property type="protein sequence ID" value="KAJ1956319.1"/>
    <property type="molecule type" value="Genomic_DNA"/>
</dbReference>
<dbReference type="InterPro" id="IPR007653">
    <property type="entry name" value="SPC3"/>
</dbReference>
<keyword evidence="4 9" id="KW-0256">Endoplasmic reticulum</keyword>
<comment type="similarity">
    <text evidence="2 9">Belongs to the SPCS3 family.</text>
</comment>
<comment type="function">
    <text evidence="8">Essential component of the signal peptidase complex (SPC) which catalyzes the cleavage of N-terminal signal sequences from nascent proteins as they are translocated into the lumen of the endoplasmic reticulum. Essential for the SPC catalytic activity, possibly by stabilizing and positioning the active center of the complex close to the lumenal surface. Essential for viability.</text>
</comment>
<evidence type="ECO:0000256" key="3">
    <source>
        <dbReference type="ARBA" id="ARBA00022692"/>
    </source>
</evidence>
<evidence type="ECO:0000256" key="8">
    <source>
        <dbReference type="ARBA" id="ARBA00045670"/>
    </source>
</evidence>
<keyword evidence="7 9" id="KW-0472">Membrane</keyword>
<feature type="transmembrane region" description="Helical" evidence="10">
    <location>
        <begin position="12"/>
        <end position="32"/>
    </location>
</feature>
<evidence type="ECO:0000256" key="7">
    <source>
        <dbReference type="ARBA" id="ARBA00023136"/>
    </source>
</evidence>
<protein>
    <recommendedName>
        <fullName evidence="9">Signal peptidase subunit 3</fullName>
    </recommendedName>
</protein>
<dbReference type="PIRSF" id="PIRSF016089">
    <property type="entry name" value="SPC22"/>
    <property type="match status" value="1"/>
</dbReference>
<dbReference type="GO" id="GO:0045047">
    <property type="term" value="P:protein targeting to ER"/>
    <property type="evidence" value="ECO:0007669"/>
    <property type="project" value="TreeGrafter"/>
</dbReference>
<comment type="subcellular location">
    <subcellularLocation>
        <location evidence="1">Endoplasmic reticulum membrane</location>
        <topology evidence="1">Single-pass type II membrane protein</topology>
    </subcellularLocation>
</comment>
<proteinExistence type="inferred from homology"/>
<evidence type="ECO:0000256" key="2">
    <source>
        <dbReference type="ARBA" id="ARBA00009289"/>
    </source>
</evidence>